<feature type="compositionally biased region" description="Basic and acidic residues" evidence="2">
    <location>
        <begin position="997"/>
        <end position="1049"/>
    </location>
</feature>
<dbReference type="EMBL" id="AZFJ01000003">
    <property type="protein sequence ID" value="KRL88632.1"/>
    <property type="molecule type" value="Genomic_DNA"/>
</dbReference>
<name>A0A0R1UCF7_9LACO</name>
<evidence type="ECO:0000259" key="3">
    <source>
        <dbReference type="Pfam" id="PF20155"/>
    </source>
</evidence>
<organism evidence="4 5">
    <name type="scientific">Lacticaseibacillus pantheris DSM 15945 = JCM 12539 = NBRC 106106</name>
    <dbReference type="NCBI Taxonomy" id="1423783"/>
    <lineage>
        <taxon>Bacteria</taxon>
        <taxon>Bacillati</taxon>
        <taxon>Bacillota</taxon>
        <taxon>Bacilli</taxon>
        <taxon>Lactobacillales</taxon>
        <taxon>Lactobacillaceae</taxon>
        <taxon>Lacticaseibacillus</taxon>
    </lineage>
</organism>
<keyword evidence="1" id="KW-0175">Coiled coil</keyword>
<accession>A0A0R1UCF7</accession>
<dbReference type="PATRIC" id="fig|1423783.4.peg.2463"/>
<dbReference type="CDD" id="cd13402">
    <property type="entry name" value="LT_TF-like"/>
    <property type="match status" value="1"/>
</dbReference>
<gene>
    <name evidence="4" type="ORF">FC50_GL002392</name>
</gene>
<dbReference type="InterPro" id="IPR013491">
    <property type="entry name" value="Tape_meas_N"/>
</dbReference>
<evidence type="ECO:0000256" key="2">
    <source>
        <dbReference type="SAM" id="MobiDB-lite"/>
    </source>
</evidence>
<dbReference type="RefSeq" id="WP_056956092.1">
    <property type="nucleotide sequence ID" value="NZ_AZFJ01000003.1"/>
</dbReference>
<evidence type="ECO:0000313" key="4">
    <source>
        <dbReference type="EMBL" id="KRL88632.1"/>
    </source>
</evidence>
<dbReference type="STRING" id="1423783.FC50_GL002392"/>
<dbReference type="InterPro" id="IPR023346">
    <property type="entry name" value="Lysozyme-like_dom_sf"/>
</dbReference>
<dbReference type="SUPFAM" id="SSF53955">
    <property type="entry name" value="Lysozyme-like"/>
    <property type="match status" value="1"/>
</dbReference>
<evidence type="ECO:0000256" key="1">
    <source>
        <dbReference type="SAM" id="Coils"/>
    </source>
</evidence>
<dbReference type="NCBIfam" id="TIGR02675">
    <property type="entry name" value="tape_meas_nterm"/>
    <property type="match status" value="1"/>
</dbReference>
<feature type="coiled-coil region" evidence="1">
    <location>
        <begin position="92"/>
        <end position="119"/>
    </location>
</feature>
<protein>
    <submittedName>
        <fullName evidence="4">Minor tail protein</fullName>
    </submittedName>
</protein>
<dbReference type="Pfam" id="PF20155">
    <property type="entry name" value="TMP_3"/>
    <property type="match status" value="1"/>
</dbReference>
<dbReference type="Gene3D" id="1.10.287.1490">
    <property type="match status" value="1"/>
</dbReference>
<reference evidence="4 5" key="1">
    <citation type="journal article" date="2015" name="Genome Announc.">
        <title>Expanding the biotechnology potential of lactobacilli through comparative genomics of 213 strains and associated genera.</title>
        <authorList>
            <person name="Sun Z."/>
            <person name="Harris H.M."/>
            <person name="McCann A."/>
            <person name="Guo C."/>
            <person name="Argimon S."/>
            <person name="Zhang W."/>
            <person name="Yang X."/>
            <person name="Jeffery I.B."/>
            <person name="Cooney J.C."/>
            <person name="Kagawa T.F."/>
            <person name="Liu W."/>
            <person name="Song Y."/>
            <person name="Salvetti E."/>
            <person name="Wrobel A."/>
            <person name="Rasinkangas P."/>
            <person name="Parkhill J."/>
            <person name="Rea M.C."/>
            <person name="O'Sullivan O."/>
            <person name="Ritari J."/>
            <person name="Douillard F.P."/>
            <person name="Paul Ross R."/>
            <person name="Yang R."/>
            <person name="Briner A.E."/>
            <person name="Felis G.E."/>
            <person name="de Vos W.M."/>
            <person name="Barrangou R."/>
            <person name="Klaenhammer T.R."/>
            <person name="Caufield P.W."/>
            <person name="Cui Y."/>
            <person name="Zhang H."/>
            <person name="O'Toole P.W."/>
        </authorList>
    </citation>
    <scope>NUCLEOTIDE SEQUENCE [LARGE SCALE GENOMIC DNA]</scope>
    <source>
        <strain evidence="4 5">DSM 15945</strain>
    </source>
</reference>
<evidence type="ECO:0000313" key="5">
    <source>
        <dbReference type="Proteomes" id="UP000051922"/>
    </source>
</evidence>
<dbReference type="OrthoDB" id="2137849at2"/>
<feature type="region of interest" description="Disordered" evidence="2">
    <location>
        <begin position="973"/>
        <end position="1055"/>
    </location>
</feature>
<proteinExistence type="predicted"/>
<keyword evidence="5" id="KW-1185">Reference proteome</keyword>
<feature type="coiled-coil region" evidence="1">
    <location>
        <begin position="162"/>
        <end position="189"/>
    </location>
</feature>
<feature type="compositionally biased region" description="Polar residues" evidence="2">
    <location>
        <begin position="976"/>
        <end position="986"/>
    </location>
</feature>
<feature type="domain" description="Tape measure protein N-terminal" evidence="3">
    <location>
        <begin position="284"/>
        <end position="470"/>
    </location>
</feature>
<comment type="caution">
    <text evidence="4">The sequence shown here is derived from an EMBL/GenBank/DDBJ whole genome shotgun (WGS) entry which is preliminary data.</text>
</comment>
<sequence>MKVENEMATKVSVDTLSAIHSMAGLKAAVSAVNNEWKAHATQLKSVGDNLGAAKAKFEGLGDTITAQKAKLAELKRQQDEVDTSSDKGTVAYAKLEKEISQATNQLASYEAQQRRAKDSMDYYATGLADLQKGYKQTQEVSKSYVARLEAEGRQEDAQKAKLSGLKSGLVNLSEQYAKQEAELKRIAAESGATSDAYAKQKVRVNETATALAKSKTEMTDLQSEMSKTNPSIFSTLREKIVGVNDQTEKGSGLMKKFVGAGLITNAVSSAWTSFSNGVKETITSGLELAEAGEKSAAAWSAMGKSEDDVKSLGSQVAELNTKSGITISNLGQMQKTIDTMTKGNTDQTEAITAGIAGIGTASRLSGDQVLGLTKSMTRAVASGELTSSTLARMEKTAPALGASLASAAGVSQKAFSDMVANGKISSDKFLELIAKAGQNTDGVYKEFGKTAEGAKAQMSAGWDQLKKKMAAPLLDVNNSGMSQLASLMSSSIVQQSATDLGNALKSIAEHTKDVLTYLAEHRADVTGSAKDLVTIAKIAGGEVWSIFATVIQHVGQFFGISAKNADALKNPLGAVHSVLDQIVKNKEGIQNTVKIIAGLWMAKKAWGFATALGGVYSKLHDLANSELFSKIAGNFSTLSKSEVSVPTVTTGATTEVGAAAASTSRGMVLAKGVGNTAGAIAGVGAVIDVGGSIVKSLVNPTNRNKISAASKSTGATIGAGIGATLGSIIPGAGTAAGAGIGFAIGDVLGSTKTAQSWAKAIAKSYHDATAGLKVPSPKIDVDDKALGNSFTKASKALSKKLVVSMSTDPKTLAKSAASVNSTYAKMQKSVDSYYKNKEAASAKDLQKLVNNGQMTQAQADKSLKKQKAADAAEAKSKKATYAAMQKDASAYYIKAQTIANGGTKKLQSIAQKYGKNSEQYEKEKNKELLAAYKSYANSSVKAQIQNNSKITSTVRAGASQQTKLLEKLTKEKGKLSNEQLSNTAKNAKNEYNAAVKPARDARDDIKKAANDRYKSSKAIAEHEYRDSKSITKSQYDDAVKKAQKQRDDTNSAADDQYKKVTKHAYNQYQSVKDAITKQQKAVVEQARQQQVGSNDYAAQQSKSVVNHAIKQANSSMDASSKQARGTGNIFGGLMDWWNKFNKAVGGDEVKTSKGSYNYSQIGGPAYGYASGGSVGATSKALVGEAGPELRYSPYSKTVDVLGAHGAQFADVRSGEYILNAKDTARLMAGTYGGILPGYASGTSGLDDFINKIKSGASNIMDKISDTAVSMFDAITHPVDTLKNLAAKIFDVKSVPKVGTLAQSASGGMRDKTIDWVAKAFTKLKDAVDNSDLKNPSGSGAARWKPYVIKALKANHFEATASQVAAWMRVIQRESNGNPKAINLWDSNAKKGIPSMGLVQTIKPTFEAYKFKGHNDIYNGYDDLLAGIAYMAAKYGRGASAFTRVSGPEGYANGGIVNGAQYRLTGEAGPELIMPMSPSKASRSWQLLTKAVNQINGGAATVGTDNSDVLAEMNAKFDRLLAMFAQLLGLSADQITAIQNSGMDMPTMYKKMAKDQRLHDMQAF</sequence>
<dbReference type="Proteomes" id="UP000051922">
    <property type="component" value="Unassembled WGS sequence"/>
</dbReference>